<gene>
    <name evidence="1" type="ORF">OF122_05375</name>
</gene>
<sequence length="138" mass="15037">MSAPPVPPDVAQALSRHPARVQEQLRDIRQMIFATASAIEGVGPLTETLKWGEPAYLTEKTRSGTTIRLGVSKLAPDRGAVFFNCRTNLVGNFRANFADSFSFEGNRALIVPASGRLEETPLALCLRAALTYHRRGNA</sequence>
<proteinExistence type="predicted"/>
<organism evidence="1 2">
    <name type="scientific">Pelagibacterium flavum</name>
    <dbReference type="NCBI Taxonomy" id="2984530"/>
    <lineage>
        <taxon>Bacteria</taxon>
        <taxon>Pseudomonadati</taxon>
        <taxon>Pseudomonadota</taxon>
        <taxon>Alphaproteobacteria</taxon>
        <taxon>Hyphomicrobiales</taxon>
        <taxon>Devosiaceae</taxon>
        <taxon>Pelagibacterium</taxon>
    </lineage>
</organism>
<accession>A0ABY6IRF5</accession>
<keyword evidence="2" id="KW-1185">Reference proteome</keyword>
<dbReference type="Proteomes" id="UP001163882">
    <property type="component" value="Chromosome"/>
</dbReference>
<name>A0ABY6IRF5_9HYPH</name>
<dbReference type="EMBL" id="CP107716">
    <property type="protein sequence ID" value="UYQ73195.1"/>
    <property type="molecule type" value="Genomic_DNA"/>
</dbReference>
<protein>
    <submittedName>
        <fullName evidence="1">DUF1801 domain-containing protein</fullName>
    </submittedName>
</protein>
<evidence type="ECO:0000313" key="1">
    <source>
        <dbReference type="EMBL" id="UYQ73195.1"/>
    </source>
</evidence>
<dbReference type="SUPFAM" id="SSF159888">
    <property type="entry name" value="YdhG-like"/>
    <property type="match status" value="1"/>
</dbReference>
<reference evidence="1" key="1">
    <citation type="submission" date="2022-10" db="EMBL/GenBank/DDBJ databases">
        <title>YIM 151497 complete genome.</title>
        <authorList>
            <person name="Chen X."/>
        </authorList>
    </citation>
    <scope>NUCLEOTIDE SEQUENCE</scope>
    <source>
        <strain evidence="1">YIM 151497</strain>
    </source>
</reference>
<dbReference type="RefSeq" id="WP_264226783.1">
    <property type="nucleotide sequence ID" value="NZ_CP107716.1"/>
</dbReference>
<evidence type="ECO:0000313" key="2">
    <source>
        <dbReference type="Proteomes" id="UP001163882"/>
    </source>
</evidence>